<reference evidence="2 3" key="1">
    <citation type="submission" date="2016-02" db="EMBL/GenBank/DDBJ databases">
        <title>Genome analysis of coral dinoflagellate symbionts highlights evolutionary adaptations to a symbiotic lifestyle.</title>
        <authorList>
            <person name="Aranda M."/>
            <person name="Li Y."/>
            <person name="Liew Y.J."/>
            <person name="Baumgarten S."/>
            <person name="Simakov O."/>
            <person name="Wilson M."/>
            <person name="Piel J."/>
            <person name="Ashoor H."/>
            <person name="Bougouffa S."/>
            <person name="Bajic V.B."/>
            <person name="Ryu T."/>
            <person name="Ravasi T."/>
            <person name="Bayer T."/>
            <person name="Micklem G."/>
            <person name="Kim H."/>
            <person name="Bhak J."/>
            <person name="Lajeunesse T.C."/>
            <person name="Voolstra C.R."/>
        </authorList>
    </citation>
    <scope>NUCLEOTIDE SEQUENCE [LARGE SCALE GENOMIC DNA]</scope>
    <source>
        <strain evidence="2 3">CCMP2467</strain>
    </source>
</reference>
<evidence type="ECO:0000313" key="2">
    <source>
        <dbReference type="EMBL" id="OLP95019.1"/>
    </source>
</evidence>
<accession>A0A1Q9DIN4</accession>
<name>A0A1Q9DIN4_SYMMI</name>
<dbReference type="EMBL" id="LSRX01000519">
    <property type="protein sequence ID" value="OLP95019.1"/>
    <property type="molecule type" value="Genomic_DNA"/>
</dbReference>
<feature type="compositionally biased region" description="Basic and acidic residues" evidence="1">
    <location>
        <begin position="161"/>
        <end position="172"/>
    </location>
</feature>
<sequence length="529" mass="57169">MMAELSHHGVADRTMYPANGYAKPVSDAASSCKSRATASTMSSSSRISSAREPRDPRACPLAGASRDYESVHRQFHDNAAGARDSWWLRQRDISTNYARSNGALVGGPPVFSLPNEDLNARSRHIAKQLREAFAGAAGHRTSVVGDLAPKPSQVSQDLVVDAEKSSKASTERRKTRKHRHGEGTAPASRKQDLVAFTKSAAGKRCMGGPQRQEGLKVYPAAASVCETAGLVPGRESGSPPRAENHFDVAEHLGAAGKRRLGAAPRKEGLRTRATGHASQVDEVVFGRDMDCSDVRVAEYAEEPVFEGAAGRRYVGHVERREGIKANPAKVVTRVDKVVLGRELSNSDDRLKEHLRLEAFKDAAGAPCLGHVDRKEGLKPDLTTTLSQVDKIVFGHELGSSTERIRDHLQSAQFEGAAGRRYIGHPEKDGGLRHSHMAHVSTVDKAAFGRETAADQSDVHLDAACWRGAAGRKYIGAPDRAEGRQSVPGSGMSQVDEIVWGRDIDNSGERQRLKERARLQAIGCLSLSAR</sequence>
<comment type="caution">
    <text evidence="2">The sequence shown here is derived from an EMBL/GenBank/DDBJ whole genome shotgun (WGS) entry which is preliminary data.</text>
</comment>
<evidence type="ECO:0000256" key="1">
    <source>
        <dbReference type="SAM" id="MobiDB-lite"/>
    </source>
</evidence>
<dbReference type="Proteomes" id="UP000186817">
    <property type="component" value="Unassembled WGS sequence"/>
</dbReference>
<feature type="region of interest" description="Disordered" evidence="1">
    <location>
        <begin position="145"/>
        <end position="189"/>
    </location>
</feature>
<feature type="compositionally biased region" description="Low complexity" evidence="1">
    <location>
        <begin position="34"/>
        <end position="48"/>
    </location>
</feature>
<feature type="region of interest" description="Disordered" evidence="1">
    <location>
        <begin position="33"/>
        <end position="62"/>
    </location>
</feature>
<keyword evidence="3" id="KW-1185">Reference proteome</keyword>
<dbReference type="OrthoDB" id="490430at2759"/>
<protein>
    <submittedName>
        <fullName evidence="2">Uncharacterized protein</fullName>
    </submittedName>
</protein>
<gene>
    <name evidence="2" type="ORF">AK812_SmicGene22903</name>
</gene>
<evidence type="ECO:0000313" key="3">
    <source>
        <dbReference type="Proteomes" id="UP000186817"/>
    </source>
</evidence>
<organism evidence="2 3">
    <name type="scientific">Symbiodinium microadriaticum</name>
    <name type="common">Dinoflagellate</name>
    <name type="synonym">Zooxanthella microadriatica</name>
    <dbReference type="NCBI Taxonomy" id="2951"/>
    <lineage>
        <taxon>Eukaryota</taxon>
        <taxon>Sar</taxon>
        <taxon>Alveolata</taxon>
        <taxon>Dinophyceae</taxon>
        <taxon>Suessiales</taxon>
        <taxon>Symbiodiniaceae</taxon>
        <taxon>Symbiodinium</taxon>
    </lineage>
</organism>
<dbReference type="AlphaFoldDB" id="A0A1Q9DIN4"/>
<proteinExistence type="predicted"/>